<evidence type="ECO:0000313" key="2">
    <source>
        <dbReference type="Proteomes" id="UP000198287"/>
    </source>
</evidence>
<dbReference type="AlphaFoldDB" id="A0A226DBE7"/>
<proteinExistence type="predicted"/>
<protein>
    <submittedName>
        <fullName evidence="1">Mediator of RNA polymerase II transcription subunit 4</fullName>
    </submittedName>
</protein>
<organism evidence="1 2">
    <name type="scientific">Folsomia candida</name>
    <name type="common">Springtail</name>
    <dbReference type="NCBI Taxonomy" id="158441"/>
    <lineage>
        <taxon>Eukaryota</taxon>
        <taxon>Metazoa</taxon>
        <taxon>Ecdysozoa</taxon>
        <taxon>Arthropoda</taxon>
        <taxon>Hexapoda</taxon>
        <taxon>Collembola</taxon>
        <taxon>Entomobryomorpha</taxon>
        <taxon>Isotomoidea</taxon>
        <taxon>Isotomidae</taxon>
        <taxon>Proisotominae</taxon>
        <taxon>Folsomia</taxon>
    </lineage>
</organism>
<evidence type="ECO:0000313" key="1">
    <source>
        <dbReference type="EMBL" id="OXA42228.1"/>
    </source>
</evidence>
<accession>A0A226DBE7</accession>
<dbReference type="EMBL" id="LNIX01000026">
    <property type="protein sequence ID" value="OXA42228.1"/>
    <property type="molecule type" value="Genomic_DNA"/>
</dbReference>
<keyword evidence="2" id="KW-1185">Reference proteome</keyword>
<sequence>MGKSPSGSPTLELKRKKCQIVQPHFSSLYTHPSVYAAYEDDLRSYFHGINDFNDIDYEYLDDFSAYYDAAHQAYDGSFPQTSGELNASHAVLISSLNTAGFLHYFAETRRWEGAVEDCRKHGIIPSSLVKDQSLRDALSRLYFKASTANYRLVIPIDEDNISRYWSLLGIADCTFPYADELVIRILVPIRKLDLDLAPYLLTSLPFRRLYNGEAYICLVSDFEDEKQLIFDRTGGVTYQPGVLCDVTKDSLCYVEMGNPSFRNFRNFRSSCSATILRGAGPIEISQNCPMTCEPVTNFSKRILYRWISSNTVYVAGDPTLQFYMNCPGLERILLNTPATGGLEIVMACGCTLVIENEERMSEEPCSSDYKISLVESINFARDNSGLELEVQRRNEIPIQRYINAMRSDAISEAYFHINVAYKQLSEALLNPIFADAVKQLYHEIAIKRDQKFLVFLMHTTPNEEVVNLVKDVVAWEMMHYDVPIPCYVKYCSGC</sequence>
<reference evidence="1 2" key="1">
    <citation type="submission" date="2015-12" db="EMBL/GenBank/DDBJ databases">
        <title>The genome of Folsomia candida.</title>
        <authorList>
            <person name="Faddeeva A."/>
            <person name="Derks M.F."/>
            <person name="Anvar Y."/>
            <person name="Smit S."/>
            <person name="Van Straalen N."/>
            <person name="Roelofs D."/>
        </authorList>
    </citation>
    <scope>NUCLEOTIDE SEQUENCE [LARGE SCALE GENOMIC DNA]</scope>
    <source>
        <strain evidence="1 2">VU population</strain>
        <tissue evidence="1">Whole body</tissue>
    </source>
</reference>
<gene>
    <name evidence="1" type="ORF">Fcan01_22788</name>
</gene>
<dbReference type="Proteomes" id="UP000198287">
    <property type="component" value="Unassembled WGS sequence"/>
</dbReference>
<name>A0A226DBE7_FOLCA</name>
<comment type="caution">
    <text evidence="1">The sequence shown here is derived from an EMBL/GenBank/DDBJ whole genome shotgun (WGS) entry which is preliminary data.</text>
</comment>